<dbReference type="RefSeq" id="WP_132584437.1">
    <property type="nucleotide sequence ID" value="NZ_SMAJ01000015.1"/>
</dbReference>
<name>A0A4R3LS39_9BURK</name>
<evidence type="ECO:0000256" key="2">
    <source>
        <dbReference type="ARBA" id="ARBA00022729"/>
    </source>
</evidence>
<feature type="domain" description="Solute-binding protein family 5" evidence="4">
    <location>
        <begin position="76"/>
        <end position="422"/>
    </location>
</feature>
<evidence type="ECO:0000259" key="4">
    <source>
        <dbReference type="Pfam" id="PF00496"/>
    </source>
</evidence>
<comment type="caution">
    <text evidence="5">The sequence shown here is derived from an EMBL/GenBank/DDBJ whole genome shotgun (WGS) entry which is preliminary data.</text>
</comment>
<dbReference type="InterPro" id="IPR030678">
    <property type="entry name" value="Peptide/Ni-bd"/>
</dbReference>
<dbReference type="Gene3D" id="3.40.190.10">
    <property type="entry name" value="Periplasmic binding protein-like II"/>
    <property type="match status" value="1"/>
</dbReference>
<dbReference type="GO" id="GO:0043190">
    <property type="term" value="C:ATP-binding cassette (ABC) transporter complex"/>
    <property type="evidence" value="ECO:0007669"/>
    <property type="project" value="InterPro"/>
</dbReference>
<evidence type="ECO:0000313" key="5">
    <source>
        <dbReference type="EMBL" id="TCT03363.1"/>
    </source>
</evidence>
<organism evidence="5 6">
    <name type="scientific">Paralcaligenes ureilyticus</name>
    <dbReference type="NCBI Taxonomy" id="627131"/>
    <lineage>
        <taxon>Bacteria</taxon>
        <taxon>Pseudomonadati</taxon>
        <taxon>Pseudomonadota</taxon>
        <taxon>Betaproteobacteria</taxon>
        <taxon>Burkholderiales</taxon>
        <taxon>Alcaligenaceae</taxon>
        <taxon>Paralcaligenes</taxon>
    </lineage>
</organism>
<dbReference type="PIRSF" id="PIRSF002741">
    <property type="entry name" value="MppA"/>
    <property type="match status" value="1"/>
</dbReference>
<dbReference type="AlphaFoldDB" id="A0A4R3LS39"/>
<dbReference type="EMBL" id="SMAJ01000015">
    <property type="protein sequence ID" value="TCT03363.1"/>
    <property type="molecule type" value="Genomic_DNA"/>
</dbReference>
<comment type="similarity">
    <text evidence="1">Belongs to the bacterial solute-binding protein 5 family.</text>
</comment>
<gene>
    <name evidence="5" type="ORF">EDC26_11520</name>
</gene>
<dbReference type="SUPFAM" id="SSF53850">
    <property type="entry name" value="Periplasmic binding protein-like II"/>
    <property type="match status" value="1"/>
</dbReference>
<dbReference type="InterPro" id="IPR039424">
    <property type="entry name" value="SBP_5"/>
</dbReference>
<sequence length="505" mass="55653">MFQRAIKTVFPKLMLAAVIAASCGSALANKADDTLNVAFDAAPATLDGYKESDRPGLSLVRLLYTGLIQKDQKTGKFEPALASSFKFIDDKTMEFTLRPNVKFHDGSTLTVDDVIYTLNLVSSKAYNARYQNTVSWIAGADKLSDNTFRIRMKTPFPLALEMLSENLPIYPKAYYEGDVSKMGIKPVGTGPYRLASSQPGSRYVFERFADYFGKKPAINRIVVHILPDSNTQYAELMGGSLDWIWRLPPDAAKRLATKKNVVVKSESILRIRYIDINPAYQDGKSPLANLKVRQAMNHAIDREAIRKALVGGASKVINTACNPLQFGCSTDVQSYSYDPKKAKELLTEAGYAKGFSIDLVVATPPRSIFEAIAANLATVGIKANLIEQQYGTAVSAWREGRVPLMTATWGSYGIADVALSTSNFFNGGADDLVKNPQVAQLLKSADTSIDRDFRAKQYAAALKIIAAQAYWVPLWNLSLNSAQSSSLNFDIDSDEFPRFYKASWK</sequence>
<accession>A0A4R3LS39</accession>
<dbReference type="GO" id="GO:0030288">
    <property type="term" value="C:outer membrane-bounded periplasmic space"/>
    <property type="evidence" value="ECO:0007669"/>
    <property type="project" value="UniProtKB-ARBA"/>
</dbReference>
<reference evidence="5 6" key="1">
    <citation type="submission" date="2019-03" db="EMBL/GenBank/DDBJ databases">
        <title>Genomic Encyclopedia of Type Strains, Phase IV (KMG-IV): sequencing the most valuable type-strain genomes for metagenomic binning, comparative biology and taxonomic classification.</title>
        <authorList>
            <person name="Goeker M."/>
        </authorList>
    </citation>
    <scope>NUCLEOTIDE SEQUENCE [LARGE SCALE GENOMIC DNA]</scope>
    <source>
        <strain evidence="5 6">DSM 24591</strain>
    </source>
</reference>
<proteinExistence type="inferred from homology"/>
<dbReference type="CDD" id="cd08515">
    <property type="entry name" value="PBP2_NikA_DppA_OppA_like_10"/>
    <property type="match status" value="1"/>
</dbReference>
<dbReference type="PANTHER" id="PTHR30290:SF38">
    <property type="entry name" value="D,D-DIPEPTIDE-BINDING PERIPLASMIC PROTEIN DDPA-RELATED"/>
    <property type="match status" value="1"/>
</dbReference>
<evidence type="ECO:0000313" key="6">
    <source>
        <dbReference type="Proteomes" id="UP000295525"/>
    </source>
</evidence>
<keyword evidence="2 3" id="KW-0732">Signal</keyword>
<dbReference type="GO" id="GO:0015833">
    <property type="term" value="P:peptide transport"/>
    <property type="evidence" value="ECO:0007669"/>
    <property type="project" value="TreeGrafter"/>
</dbReference>
<dbReference type="Gene3D" id="3.10.105.10">
    <property type="entry name" value="Dipeptide-binding Protein, Domain 3"/>
    <property type="match status" value="1"/>
</dbReference>
<evidence type="ECO:0000256" key="1">
    <source>
        <dbReference type="ARBA" id="ARBA00005695"/>
    </source>
</evidence>
<dbReference type="GO" id="GO:1904680">
    <property type="term" value="F:peptide transmembrane transporter activity"/>
    <property type="evidence" value="ECO:0007669"/>
    <property type="project" value="TreeGrafter"/>
</dbReference>
<dbReference type="OrthoDB" id="9801799at2"/>
<evidence type="ECO:0000256" key="3">
    <source>
        <dbReference type="SAM" id="SignalP"/>
    </source>
</evidence>
<dbReference type="PROSITE" id="PS51257">
    <property type="entry name" value="PROKAR_LIPOPROTEIN"/>
    <property type="match status" value="1"/>
</dbReference>
<dbReference type="Pfam" id="PF00496">
    <property type="entry name" value="SBP_bac_5"/>
    <property type="match status" value="1"/>
</dbReference>
<dbReference type="Gene3D" id="3.90.76.10">
    <property type="entry name" value="Dipeptide-binding Protein, Domain 1"/>
    <property type="match status" value="1"/>
</dbReference>
<dbReference type="Proteomes" id="UP000295525">
    <property type="component" value="Unassembled WGS sequence"/>
</dbReference>
<feature type="signal peptide" evidence="3">
    <location>
        <begin position="1"/>
        <end position="28"/>
    </location>
</feature>
<dbReference type="PANTHER" id="PTHR30290">
    <property type="entry name" value="PERIPLASMIC BINDING COMPONENT OF ABC TRANSPORTER"/>
    <property type="match status" value="1"/>
</dbReference>
<feature type="chain" id="PRO_5020253480" evidence="3">
    <location>
        <begin position="29"/>
        <end position="505"/>
    </location>
</feature>
<dbReference type="InterPro" id="IPR000914">
    <property type="entry name" value="SBP_5_dom"/>
</dbReference>
<protein>
    <submittedName>
        <fullName evidence="5">Peptide/nickel transport system substrate-binding protein</fullName>
    </submittedName>
</protein>
<keyword evidence="6" id="KW-1185">Reference proteome</keyword>